<dbReference type="EMBL" id="KN818269">
    <property type="protein sequence ID" value="KIL62544.1"/>
    <property type="molecule type" value="Genomic_DNA"/>
</dbReference>
<dbReference type="InParanoid" id="A0A0C2T7I6"/>
<organism evidence="2 3">
    <name type="scientific">Amanita muscaria (strain Koide BX008)</name>
    <dbReference type="NCBI Taxonomy" id="946122"/>
    <lineage>
        <taxon>Eukaryota</taxon>
        <taxon>Fungi</taxon>
        <taxon>Dikarya</taxon>
        <taxon>Basidiomycota</taxon>
        <taxon>Agaricomycotina</taxon>
        <taxon>Agaricomycetes</taxon>
        <taxon>Agaricomycetidae</taxon>
        <taxon>Agaricales</taxon>
        <taxon>Pluteineae</taxon>
        <taxon>Amanitaceae</taxon>
        <taxon>Amanita</taxon>
    </lineage>
</organism>
<gene>
    <name evidence="2" type="ORF">M378DRAFT_165567</name>
</gene>
<keyword evidence="1" id="KW-1133">Transmembrane helix</keyword>
<dbReference type="OrthoDB" id="3350812at2759"/>
<keyword evidence="1" id="KW-0472">Membrane</keyword>
<reference evidence="2 3" key="1">
    <citation type="submission" date="2014-04" db="EMBL/GenBank/DDBJ databases">
        <title>Evolutionary Origins and Diversification of the Mycorrhizal Mutualists.</title>
        <authorList>
            <consortium name="DOE Joint Genome Institute"/>
            <consortium name="Mycorrhizal Genomics Consortium"/>
            <person name="Kohler A."/>
            <person name="Kuo A."/>
            <person name="Nagy L.G."/>
            <person name="Floudas D."/>
            <person name="Copeland A."/>
            <person name="Barry K.W."/>
            <person name="Cichocki N."/>
            <person name="Veneault-Fourrey C."/>
            <person name="LaButti K."/>
            <person name="Lindquist E.A."/>
            <person name="Lipzen A."/>
            <person name="Lundell T."/>
            <person name="Morin E."/>
            <person name="Murat C."/>
            <person name="Riley R."/>
            <person name="Ohm R."/>
            <person name="Sun H."/>
            <person name="Tunlid A."/>
            <person name="Henrissat B."/>
            <person name="Grigoriev I.V."/>
            <person name="Hibbett D.S."/>
            <person name="Martin F."/>
        </authorList>
    </citation>
    <scope>NUCLEOTIDE SEQUENCE [LARGE SCALE GENOMIC DNA]</scope>
    <source>
        <strain evidence="2 3">Koide BX008</strain>
    </source>
</reference>
<evidence type="ECO:0000313" key="2">
    <source>
        <dbReference type="EMBL" id="KIL62544.1"/>
    </source>
</evidence>
<feature type="transmembrane region" description="Helical" evidence="1">
    <location>
        <begin position="49"/>
        <end position="71"/>
    </location>
</feature>
<name>A0A0C2T7I6_AMAMK</name>
<dbReference type="Proteomes" id="UP000054549">
    <property type="component" value="Unassembled WGS sequence"/>
</dbReference>
<feature type="transmembrane region" description="Helical" evidence="1">
    <location>
        <begin position="7"/>
        <end position="26"/>
    </location>
</feature>
<evidence type="ECO:0000256" key="1">
    <source>
        <dbReference type="SAM" id="Phobius"/>
    </source>
</evidence>
<accession>A0A0C2T7I6</accession>
<proteinExistence type="predicted"/>
<keyword evidence="1" id="KW-0812">Transmembrane</keyword>
<keyword evidence="3" id="KW-1185">Reference proteome</keyword>
<feature type="transmembrane region" description="Helical" evidence="1">
    <location>
        <begin position="91"/>
        <end position="110"/>
    </location>
</feature>
<dbReference type="AlphaFoldDB" id="A0A0C2T7I6"/>
<sequence>MLITFNFVLHIVGVIFITLTFAFTIFDDIDIPGQPWVDCVLRSSFNRLWVNWLLLLIYDAALCTLLASWAYNECKAKRVSPSVMCIYREAIMYYLCIFVLDLTGLLPTAIHQDELFLSLSSPLVVRQLLTARVVLYSWQKAHIHSDREQYALTTLDN</sequence>
<evidence type="ECO:0000313" key="3">
    <source>
        <dbReference type="Proteomes" id="UP000054549"/>
    </source>
</evidence>
<dbReference type="HOGENOM" id="CLU_105912_0_0_1"/>
<protein>
    <submittedName>
        <fullName evidence="2">Uncharacterized protein</fullName>
    </submittedName>
</protein>